<protein>
    <submittedName>
        <fullName evidence="2">Uncharacterized protein</fullName>
    </submittedName>
</protein>
<reference evidence="2" key="1">
    <citation type="submission" date="2014-12" db="EMBL/GenBank/DDBJ databases">
        <title>Insight into the proteome of Arion vulgaris.</title>
        <authorList>
            <person name="Aradska J."/>
            <person name="Bulat T."/>
            <person name="Smidak R."/>
            <person name="Sarate P."/>
            <person name="Gangsoo J."/>
            <person name="Sialana F."/>
            <person name="Bilban M."/>
            <person name="Lubec G."/>
        </authorList>
    </citation>
    <scope>NUCLEOTIDE SEQUENCE</scope>
    <source>
        <tissue evidence="2">Skin</tissue>
    </source>
</reference>
<gene>
    <name evidence="2" type="primary">ORF216367</name>
</gene>
<evidence type="ECO:0000256" key="1">
    <source>
        <dbReference type="SAM" id="Phobius"/>
    </source>
</evidence>
<feature type="non-terminal residue" evidence="2">
    <location>
        <position position="69"/>
    </location>
</feature>
<organism evidence="2">
    <name type="scientific">Arion vulgaris</name>
    <dbReference type="NCBI Taxonomy" id="1028688"/>
    <lineage>
        <taxon>Eukaryota</taxon>
        <taxon>Metazoa</taxon>
        <taxon>Spiralia</taxon>
        <taxon>Lophotrochozoa</taxon>
        <taxon>Mollusca</taxon>
        <taxon>Gastropoda</taxon>
        <taxon>Heterobranchia</taxon>
        <taxon>Euthyneura</taxon>
        <taxon>Panpulmonata</taxon>
        <taxon>Eupulmonata</taxon>
        <taxon>Stylommatophora</taxon>
        <taxon>Helicina</taxon>
        <taxon>Arionoidea</taxon>
        <taxon>Arionidae</taxon>
        <taxon>Arion</taxon>
    </lineage>
</organism>
<sequence length="69" mass="7640">MLSIAHLKDFQDLANSPAFSMFNVSLMFCCHHHHGCNLSHLPGTMPNPLLIIALFLLTTVTLNTLCTKC</sequence>
<feature type="transmembrane region" description="Helical" evidence="1">
    <location>
        <begin position="48"/>
        <end position="66"/>
    </location>
</feature>
<dbReference type="EMBL" id="HACG01050745">
    <property type="protein sequence ID" value="CEK97610.1"/>
    <property type="molecule type" value="Transcribed_RNA"/>
</dbReference>
<dbReference type="AlphaFoldDB" id="A0A0B7BZL1"/>
<proteinExistence type="predicted"/>
<keyword evidence="1" id="KW-0472">Membrane</keyword>
<evidence type="ECO:0000313" key="2">
    <source>
        <dbReference type="EMBL" id="CEK97610.1"/>
    </source>
</evidence>
<name>A0A0B7BZL1_9EUPU</name>
<keyword evidence="1" id="KW-1133">Transmembrane helix</keyword>
<accession>A0A0B7BZL1</accession>
<keyword evidence="1" id="KW-0812">Transmembrane</keyword>